<dbReference type="Proteomes" id="UP000029443">
    <property type="component" value="Unassembled WGS sequence"/>
</dbReference>
<evidence type="ECO:0000313" key="1">
    <source>
        <dbReference type="EMBL" id="KGD61061.1"/>
    </source>
</evidence>
<dbReference type="InterPro" id="IPR014955">
    <property type="entry name" value="DUF1826"/>
</dbReference>
<proteinExistence type="predicted"/>
<evidence type="ECO:0008006" key="3">
    <source>
        <dbReference type="Google" id="ProtNLM"/>
    </source>
</evidence>
<gene>
    <name evidence="1" type="ORF">T9A_01921</name>
</gene>
<sequence length="209" mass="22534">MIDARTLPRAYAAPGLVMRDDAGVLADVMMDPVQVAVWDRRSPIDQQLVQQACRKKLAAKSWLDVKDLAGSIERSLPGEDFAPLREDLMLLAGMMACLFGVSGVGVRVTALEKPMCPRFHVDRIPVRLLCTYGGPGSQWLPAPSVPAGLLVPGVEQEGRFAADSVQQLSAGQVALFKGDTWRDNPGSGVVHRSPPVSPGQQRLLVTLDI</sequence>
<keyword evidence="2" id="KW-1185">Reference proteome</keyword>
<dbReference type="EMBL" id="ARXU01000006">
    <property type="protein sequence ID" value="KGD61061.1"/>
    <property type="molecule type" value="Genomic_DNA"/>
</dbReference>
<protein>
    <recommendedName>
        <fullName evidence="3">DUF1826 domain-containing protein</fullName>
    </recommendedName>
</protein>
<dbReference type="Pfam" id="PF08856">
    <property type="entry name" value="DUF1826"/>
    <property type="match status" value="1"/>
</dbReference>
<name>A0ABR4WCD9_9GAMM</name>
<comment type="caution">
    <text evidence="1">The sequence shown here is derived from an EMBL/GenBank/DDBJ whole genome shotgun (WGS) entry which is preliminary data.</text>
</comment>
<reference evidence="1 2" key="1">
    <citation type="submission" date="2012-09" db="EMBL/GenBank/DDBJ databases">
        <title>Genome Sequence of alkane-degrading Bacterium Alcanivorax jadensis T9.</title>
        <authorList>
            <person name="Lai Q."/>
            <person name="Shao Z."/>
        </authorList>
    </citation>
    <scope>NUCLEOTIDE SEQUENCE [LARGE SCALE GENOMIC DNA]</scope>
    <source>
        <strain evidence="1 2">T9</strain>
    </source>
</reference>
<organism evidence="1 2">
    <name type="scientific">Alcanivorax jadensis T9</name>
    <dbReference type="NCBI Taxonomy" id="1177181"/>
    <lineage>
        <taxon>Bacteria</taxon>
        <taxon>Pseudomonadati</taxon>
        <taxon>Pseudomonadota</taxon>
        <taxon>Gammaproteobacteria</taxon>
        <taxon>Oceanospirillales</taxon>
        <taxon>Alcanivoracaceae</taxon>
        <taxon>Alcanivorax</taxon>
    </lineage>
</organism>
<evidence type="ECO:0000313" key="2">
    <source>
        <dbReference type="Proteomes" id="UP000029443"/>
    </source>
</evidence>
<accession>A0ABR4WCD9</accession>
<dbReference type="RefSeq" id="WP_232222063.1">
    <property type="nucleotide sequence ID" value="NZ_ARXU01000006.1"/>
</dbReference>